<keyword evidence="2" id="KW-0328">Glycosyltransferase</keyword>
<evidence type="ECO:0000259" key="4">
    <source>
        <dbReference type="Pfam" id="PF00852"/>
    </source>
</evidence>
<dbReference type="InterPro" id="IPR055270">
    <property type="entry name" value="Glyco_tran_10_C"/>
</dbReference>
<dbReference type="GO" id="GO:0046920">
    <property type="term" value="F:alpha-(1-&gt;3)-fucosyltransferase activity"/>
    <property type="evidence" value="ECO:0007669"/>
    <property type="project" value="TreeGrafter"/>
</dbReference>
<reference evidence="5 8" key="2">
    <citation type="journal article" date="2019" name="Nat. Med.">
        <title>A library of human gut bacterial isolates paired with longitudinal multiomics data enables mechanistic microbiome research.</title>
        <authorList>
            <person name="Poyet M."/>
            <person name="Groussin M."/>
            <person name="Gibbons S.M."/>
            <person name="Avila-Pacheco J."/>
            <person name="Jiang X."/>
            <person name="Kearney S.M."/>
            <person name="Perrotta A.R."/>
            <person name="Berdy B."/>
            <person name="Zhao S."/>
            <person name="Lieberman T.D."/>
            <person name="Swanson P.K."/>
            <person name="Smith M."/>
            <person name="Roesemann S."/>
            <person name="Alexander J.E."/>
            <person name="Rich S.A."/>
            <person name="Livny J."/>
            <person name="Vlamakis H."/>
            <person name="Clish C."/>
            <person name="Bullock K."/>
            <person name="Deik A."/>
            <person name="Scott J."/>
            <person name="Pierce K.A."/>
            <person name="Xavier R.J."/>
            <person name="Alm E.J."/>
        </authorList>
    </citation>
    <scope>NUCLEOTIDE SEQUENCE [LARGE SCALE GENOMIC DNA]</scope>
    <source>
        <strain evidence="5 8">BIOML-A25</strain>
    </source>
</reference>
<evidence type="ECO:0000256" key="2">
    <source>
        <dbReference type="ARBA" id="ARBA00022676"/>
    </source>
</evidence>
<comment type="similarity">
    <text evidence="1">Belongs to the glycosyltransferase 10 family.</text>
</comment>
<dbReference type="Pfam" id="PF00852">
    <property type="entry name" value="Glyco_transf_10"/>
    <property type="match status" value="1"/>
</dbReference>
<comment type="caution">
    <text evidence="6">The sequence shown here is derived from an EMBL/GenBank/DDBJ whole genome shotgun (WGS) entry which is preliminary data.</text>
</comment>
<accession>A0A414Z299</accession>
<evidence type="ECO:0000313" key="6">
    <source>
        <dbReference type="EMBL" id="RHH94163.1"/>
    </source>
</evidence>
<evidence type="ECO:0000313" key="5">
    <source>
        <dbReference type="EMBL" id="KAA5473425.1"/>
    </source>
</evidence>
<dbReference type="InterPro" id="IPR001503">
    <property type="entry name" value="Glyco_trans_10"/>
</dbReference>
<name>A0A414Z299_9BACE</name>
<dbReference type="Proteomes" id="UP000283512">
    <property type="component" value="Unassembled WGS sequence"/>
</dbReference>
<organism evidence="6 7">
    <name type="scientific">Bacteroides caccae</name>
    <dbReference type="NCBI Taxonomy" id="47678"/>
    <lineage>
        <taxon>Bacteria</taxon>
        <taxon>Pseudomonadati</taxon>
        <taxon>Bacteroidota</taxon>
        <taxon>Bacteroidia</taxon>
        <taxon>Bacteroidales</taxon>
        <taxon>Bacteroidaceae</taxon>
        <taxon>Bacteroides</taxon>
    </lineage>
</organism>
<feature type="domain" description="Fucosyltransferase C-terminal" evidence="4">
    <location>
        <begin position="139"/>
        <end position="243"/>
    </location>
</feature>
<gene>
    <name evidence="6" type="ORF">DW190_05740</name>
    <name evidence="5" type="ORF">F2Y39_17165</name>
</gene>
<evidence type="ECO:0000313" key="8">
    <source>
        <dbReference type="Proteomes" id="UP000427825"/>
    </source>
</evidence>
<dbReference type="EMBL" id="VVYJ01000011">
    <property type="protein sequence ID" value="KAA5473425.1"/>
    <property type="molecule type" value="Genomic_DNA"/>
</dbReference>
<keyword evidence="3 6" id="KW-0808">Transferase</keyword>
<dbReference type="SUPFAM" id="SSF53756">
    <property type="entry name" value="UDP-Glycosyltransferase/glycogen phosphorylase"/>
    <property type="match status" value="1"/>
</dbReference>
<dbReference type="GO" id="GO:0016020">
    <property type="term" value="C:membrane"/>
    <property type="evidence" value="ECO:0007669"/>
    <property type="project" value="InterPro"/>
</dbReference>
<reference evidence="6 7" key="1">
    <citation type="submission" date="2018-08" db="EMBL/GenBank/DDBJ databases">
        <title>A genome reference for cultivated species of the human gut microbiota.</title>
        <authorList>
            <person name="Zou Y."/>
            <person name="Xue W."/>
            <person name="Luo G."/>
        </authorList>
    </citation>
    <scope>NUCLEOTIDE SEQUENCE [LARGE SCALE GENOMIC DNA]</scope>
    <source>
        <strain evidence="6 7">AM16-49B</strain>
    </source>
</reference>
<dbReference type="RefSeq" id="WP_122295243.1">
    <property type="nucleotide sequence ID" value="NZ_CAXSLD010000005.1"/>
</dbReference>
<dbReference type="EMBL" id="QRKD01000002">
    <property type="protein sequence ID" value="RHH94163.1"/>
    <property type="molecule type" value="Genomic_DNA"/>
</dbReference>
<proteinExistence type="inferred from homology"/>
<dbReference type="Gene3D" id="3.40.50.11660">
    <property type="entry name" value="Glycosyl transferase family 10, C-terminal domain"/>
    <property type="match status" value="1"/>
</dbReference>
<sequence length="334" mass="39606">MIKVFIPGPYSIPIWRQFPDSKRYVWKNCEFYFEEPKEYDYLVVWGLEKELSTLCPKEKRLCFLGEPPYVKRYTKAFREQFGYVFGCQPKMIRRGEMQKLMPTLAWMAGCKIGTNVSMDDFGTYMSYQDFKYYEPKEQRLNKVCFITSNKKFTRGHRDRVNFANKILKNHIDLIDIYGNGYNPIDDKLEVLSKYKYVLAIENGLCMDYWTEKLADSYLAGCHPIYYGCPNISDYFEQDSMTKVNIRDYNGTINTIKDIIERDVFSTSREAVLTARNQVLDEYNMFNLIANEVSKIDSYNYLIEKMSLPEIIYPMKYNLKDLVLYKLARLFNIVL</sequence>
<protein>
    <submittedName>
        <fullName evidence="6">Transferase</fullName>
    </submittedName>
</protein>
<evidence type="ECO:0000256" key="1">
    <source>
        <dbReference type="ARBA" id="ARBA00008919"/>
    </source>
</evidence>
<evidence type="ECO:0000313" key="7">
    <source>
        <dbReference type="Proteomes" id="UP000283512"/>
    </source>
</evidence>
<dbReference type="Proteomes" id="UP000427825">
    <property type="component" value="Unassembled WGS sequence"/>
</dbReference>
<evidence type="ECO:0000256" key="3">
    <source>
        <dbReference type="ARBA" id="ARBA00022679"/>
    </source>
</evidence>
<dbReference type="PANTHER" id="PTHR11929:SF194">
    <property type="entry name" value="ALPHA-(1,3)-FUCOSYLTRANSFERASE 10"/>
    <property type="match status" value="1"/>
</dbReference>
<dbReference type="AlphaFoldDB" id="A0A414Z299"/>
<dbReference type="InterPro" id="IPR038577">
    <property type="entry name" value="GT10-like_C_sf"/>
</dbReference>
<dbReference type="PANTHER" id="PTHR11929">
    <property type="entry name" value="ALPHA- 1,3 -FUCOSYLTRANSFERASE"/>
    <property type="match status" value="1"/>
</dbReference>